<evidence type="ECO:0000256" key="3">
    <source>
        <dbReference type="ARBA" id="ARBA00022475"/>
    </source>
</evidence>
<dbReference type="InterPro" id="IPR022346">
    <property type="entry name" value="T2SS_GspH"/>
</dbReference>
<keyword evidence="4" id="KW-0488">Methylation</keyword>
<evidence type="ECO:0000256" key="6">
    <source>
        <dbReference type="ARBA" id="ARBA00022692"/>
    </source>
</evidence>
<dbReference type="EMBL" id="CP017715">
    <property type="protein sequence ID" value="AOY88786.1"/>
    <property type="molecule type" value="Genomic_DNA"/>
</dbReference>
<evidence type="ECO:0000256" key="9">
    <source>
        <dbReference type="ARBA" id="ARBA00025772"/>
    </source>
</evidence>
<evidence type="ECO:0000259" key="12">
    <source>
        <dbReference type="Pfam" id="PF12019"/>
    </source>
</evidence>
<dbReference type="GO" id="GO:0015628">
    <property type="term" value="P:protein secretion by the type II secretion system"/>
    <property type="evidence" value="ECO:0007669"/>
    <property type="project" value="InterPro"/>
</dbReference>
<comment type="similarity">
    <text evidence="9">Belongs to the GSP H family.</text>
</comment>
<dbReference type="KEGG" id="msq:BKP64_11740"/>
<reference evidence="13 14" key="1">
    <citation type="submission" date="2016-10" db="EMBL/GenBank/DDBJ databases">
        <title>Marinobacter salinus sp. nov., a moderately halophilic bacterium isolated from a tidal flat environment.</title>
        <authorList>
            <person name="Park S.-J."/>
        </authorList>
    </citation>
    <scope>NUCLEOTIDE SEQUENCE [LARGE SCALE GENOMIC DNA]</scope>
    <source>
        <strain evidence="13 14">Hb8</strain>
    </source>
</reference>
<dbReference type="STRING" id="1874317.BKP64_11740"/>
<keyword evidence="6 11" id="KW-0812">Transmembrane</keyword>
<dbReference type="Pfam" id="PF07963">
    <property type="entry name" value="N_methyl"/>
    <property type="match status" value="1"/>
</dbReference>
<evidence type="ECO:0000256" key="4">
    <source>
        <dbReference type="ARBA" id="ARBA00022481"/>
    </source>
</evidence>
<comment type="subcellular location">
    <subcellularLocation>
        <location evidence="1">Cell inner membrane</location>
        <topology evidence="1">Single-pass membrane protein</topology>
    </subcellularLocation>
</comment>
<dbReference type="InterPro" id="IPR045584">
    <property type="entry name" value="Pilin-like"/>
</dbReference>
<protein>
    <recommendedName>
        <fullName evidence="2">Type II secretion system protein H</fullName>
    </recommendedName>
    <alternativeName>
        <fullName evidence="10">General secretion pathway protein H</fullName>
    </alternativeName>
</protein>
<keyword evidence="3" id="KW-1003">Cell membrane</keyword>
<dbReference type="InterPro" id="IPR012902">
    <property type="entry name" value="N_methyl_site"/>
</dbReference>
<dbReference type="Proteomes" id="UP000177445">
    <property type="component" value="Chromosome"/>
</dbReference>
<sequence length="188" mass="20754">MSTAKSTAGFTLPELVITIAVLAIATGFAVQSFGPWVERSKHRTLIEHYHSIFAFARWSAASQRQLITVCPLSLQNECIDDWQNTVSVFVDSDNNKQPDDNTVIREFTPDFGGFRIRSRTAGRGYFQFNPRGMTHGAMGSLILCPSNPASGNMSYMAVNIAGRFRAEHDKDADGMIKLSWGAKIFCPG</sequence>
<keyword evidence="14" id="KW-1185">Reference proteome</keyword>
<dbReference type="Pfam" id="PF12019">
    <property type="entry name" value="GspH"/>
    <property type="match status" value="1"/>
</dbReference>
<dbReference type="NCBIfam" id="TIGR02532">
    <property type="entry name" value="IV_pilin_GFxxxE"/>
    <property type="match status" value="1"/>
</dbReference>
<keyword evidence="8 11" id="KW-0472">Membrane</keyword>
<evidence type="ECO:0000313" key="14">
    <source>
        <dbReference type="Proteomes" id="UP000177445"/>
    </source>
</evidence>
<dbReference type="Gene3D" id="3.55.40.10">
    <property type="entry name" value="minor pseudopilin epsh domain"/>
    <property type="match status" value="1"/>
</dbReference>
<keyword evidence="7 11" id="KW-1133">Transmembrane helix</keyword>
<evidence type="ECO:0000256" key="10">
    <source>
        <dbReference type="ARBA" id="ARBA00030775"/>
    </source>
</evidence>
<evidence type="ECO:0000256" key="7">
    <source>
        <dbReference type="ARBA" id="ARBA00022989"/>
    </source>
</evidence>
<evidence type="ECO:0000256" key="2">
    <source>
        <dbReference type="ARBA" id="ARBA00021549"/>
    </source>
</evidence>
<dbReference type="GO" id="GO:0015627">
    <property type="term" value="C:type II protein secretion system complex"/>
    <property type="evidence" value="ECO:0007669"/>
    <property type="project" value="InterPro"/>
</dbReference>
<feature type="transmembrane region" description="Helical" evidence="11">
    <location>
        <begin position="15"/>
        <end position="37"/>
    </location>
</feature>
<evidence type="ECO:0000256" key="5">
    <source>
        <dbReference type="ARBA" id="ARBA00022519"/>
    </source>
</evidence>
<feature type="domain" description="General secretion pathway GspH" evidence="12">
    <location>
        <begin position="50"/>
        <end position="157"/>
    </location>
</feature>
<gene>
    <name evidence="13" type="ORF">BKP64_11740</name>
</gene>
<dbReference type="SUPFAM" id="SSF54523">
    <property type="entry name" value="Pili subunits"/>
    <property type="match status" value="1"/>
</dbReference>
<dbReference type="PROSITE" id="PS00409">
    <property type="entry name" value="PROKAR_NTER_METHYL"/>
    <property type="match status" value="1"/>
</dbReference>
<organism evidence="13 14">
    <name type="scientific">Marinobacter salinus</name>
    <dbReference type="NCBI Taxonomy" id="1874317"/>
    <lineage>
        <taxon>Bacteria</taxon>
        <taxon>Pseudomonadati</taxon>
        <taxon>Pseudomonadota</taxon>
        <taxon>Gammaproteobacteria</taxon>
        <taxon>Pseudomonadales</taxon>
        <taxon>Marinobacteraceae</taxon>
        <taxon>Marinobacter</taxon>
    </lineage>
</organism>
<proteinExistence type="inferred from homology"/>
<dbReference type="AlphaFoldDB" id="A0A1D9GMC5"/>
<evidence type="ECO:0000313" key="13">
    <source>
        <dbReference type="EMBL" id="AOY88786.1"/>
    </source>
</evidence>
<name>A0A1D9GMC5_9GAMM</name>
<dbReference type="GO" id="GO:0005886">
    <property type="term" value="C:plasma membrane"/>
    <property type="evidence" value="ECO:0007669"/>
    <property type="project" value="UniProtKB-SubCell"/>
</dbReference>
<dbReference type="RefSeq" id="WP_070970178.1">
    <property type="nucleotide sequence ID" value="NZ_CP017715.1"/>
</dbReference>
<evidence type="ECO:0000256" key="8">
    <source>
        <dbReference type="ARBA" id="ARBA00023136"/>
    </source>
</evidence>
<accession>A0A1D9GMC5</accession>
<keyword evidence="5" id="KW-0997">Cell inner membrane</keyword>
<evidence type="ECO:0000256" key="1">
    <source>
        <dbReference type="ARBA" id="ARBA00004377"/>
    </source>
</evidence>
<evidence type="ECO:0000256" key="11">
    <source>
        <dbReference type="SAM" id="Phobius"/>
    </source>
</evidence>